<reference evidence="2" key="1">
    <citation type="submission" date="2010-08" db="EMBL/GenBank/DDBJ databases">
        <authorList>
            <person name="Muzny D."/>
            <person name="Qin X."/>
            <person name="Buhay C."/>
            <person name="Dugan-Rocha S."/>
            <person name="Ding Y."/>
            <person name="Chen G."/>
            <person name="Hawes A."/>
            <person name="Holder M."/>
            <person name="Jhangiani S."/>
            <person name="Johnson A."/>
            <person name="Khan Z."/>
            <person name="Li Z."/>
            <person name="Liu W."/>
            <person name="Liu X."/>
            <person name="Perez L."/>
            <person name="Shen H."/>
            <person name="Wang Q."/>
            <person name="Watt J."/>
            <person name="Xi L."/>
            <person name="Xin Y."/>
            <person name="Zhou J."/>
            <person name="Deng J."/>
            <person name="Jiang H."/>
            <person name="Liu Y."/>
            <person name="Qu J."/>
            <person name="Song X.-Z."/>
            <person name="Zhang L."/>
            <person name="Villasana D."/>
            <person name="Johnson A."/>
            <person name="Liu J."/>
            <person name="Liyanage D."/>
            <person name="Lorensuhewa L."/>
            <person name="Robinson T."/>
            <person name="Song A."/>
            <person name="Song B.-B."/>
            <person name="Dinh H."/>
            <person name="Thornton R."/>
            <person name="Coyle M."/>
            <person name="Francisco L."/>
            <person name="Jackson L."/>
            <person name="Javaid M."/>
            <person name="Korchina V."/>
            <person name="Kovar C."/>
            <person name="Mata R."/>
            <person name="Mathew T."/>
            <person name="Ngo R."/>
            <person name="Nguyen L."/>
            <person name="Nguyen N."/>
            <person name="Okwuonu G."/>
            <person name="Ongeri F."/>
            <person name="Pham C."/>
            <person name="Simmons D."/>
            <person name="Wilczek-Boney K."/>
            <person name="Hale W."/>
            <person name="Jakkamsetti A."/>
            <person name="Pham P."/>
            <person name="Ruth R."/>
            <person name="San Lucas F."/>
            <person name="Warren J."/>
            <person name="Zhang J."/>
            <person name="Zhao Z."/>
            <person name="Zhou C."/>
            <person name="Zhu D."/>
            <person name="Lee S."/>
            <person name="Bess C."/>
            <person name="Blankenburg K."/>
            <person name="Forbes L."/>
            <person name="Fu Q."/>
            <person name="Gubbala S."/>
            <person name="Hirani K."/>
            <person name="Jayaseelan J.C."/>
            <person name="Lara F."/>
            <person name="Munidasa M."/>
            <person name="Palculict T."/>
            <person name="Patil S."/>
            <person name="Pu L.-L."/>
            <person name="Saada N."/>
            <person name="Tang L."/>
            <person name="Weissenberger G."/>
            <person name="Zhu Y."/>
            <person name="Hemphill L."/>
            <person name="Shang Y."/>
            <person name="Youmans B."/>
            <person name="Ayvaz T."/>
            <person name="Ross M."/>
            <person name="Santibanez J."/>
            <person name="Aqrawi P."/>
            <person name="Gross S."/>
            <person name="Joshi V."/>
            <person name="Fowler G."/>
            <person name="Nazareth L."/>
            <person name="Reid J."/>
            <person name="Worley K."/>
            <person name="Petrosino J."/>
            <person name="Highlander S."/>
            <person name="Gibbs R."/>
        </authorList>
    </citation>
    <scope>NUCLEOTIDE SEQUENCE [LARGE SCALE GENOMIC DNA]</scope>
    <source>
        <strain evidence="2">DSM 15272</strain>
    </source>
</reference>
<dbReference type="Proteomes" id="UP000003111">
    <property type="component" value="Unassembled WGS sequence"/>
</dbReference>
<feature type="region of interest" description="Disordered" evidence="1">
    <location>
        <begin position="27"/>
        <end position="60"/>
    </location>
</feature>
<evidence type="ECO:0000313" key="3">
    <source>
        <dbReference type="Proteomes" id="UP000003111"/>
    </source>
</evidence>
<accession>E2SDJ1</accession>
<proteinExistence type="predicted"/>
<dbReference type="STRING" id="585531.HMPREF0063_11777"/>
<organism evidence="2 3">
    <name type="scientific">Aeromicrobium marinum DSM 15272</name>
    <dbReference type="NCBI Taxonomy" id="585531"/>
    <lineage>
        <taxon>Bacteria</taxon>
        <taxon>Bacillati</taxon>
        <taxon>Actinomycetota</taxon>
        <taxon>Actinomycetes</taxon>
        <taxon>Propionibacteriales</taxon>
        <taxon>Nocardioidaceae</taxon>
        <taxon>Aeromicrobium</taxon>
    </lineage>
</organism>
<protein>
    <submittedName>
        <fullName evidence="2">Uncharacterized protein</fullName>
    </submittedName>
</protein>
<dbReference type="AlphaFoldDB" id="E2SDJ1"/>
<dbReference type="HOGENOM" id="CLU_2930795_0_0_11"/>
<comment type="caution">
    <text evidence="2">The sequence shown here is derived from an EMBL/GenBank/DDBJ whole genome shotgun (WGS) entry which is preliminary data.</text>
</comment>
<feature type="compositionally biased region" description="Pro residues" evidence="1">
    <location>
        <begin position="51"/>
        <end position="60"/>
    </location>
</feature>
<name>E2SDJ1_9ACTN</name>
<sequence>MVEVLRGTSSLETTITSPRWLRCCEERAASKPLLPPRTRTPGGFEARRLAPQPPSRHPGG</sequence>
<evidence type="ECO:0000256" key="1">
    <source>
        <dbReference type="SAM" id="MobiDB-lite"/>
    </source>
</evidence>
<keyword evidence="3" id="KW-1185">Reference proteome</keyword>
<evidence type="ECO:0000313" key="2">
    <source>
        <dbReference type="EMBL" id="EFQ82568.1"/>
    </source>
</evidence>
<dbReference type="EMBL" id="ACLF03000006">
    <property type="protein sequence ID" value="EFQ82568.1"/>
    <property type="molecule type" value="Genomic_DNA"/>
</dbReference>
<gene>
    <name evidence="2" type="ORF">HMPREF0063_11777</name>
</gene>